<dbReference type="InterPro" id="IPR021255">
    <property type="entry name" value="DUF2807"/>
</dbReference>
<accession>A0ABS7JUH5</accession>
<reference evidence="3 4" key="1">
    <citation type="submission" date="2021-08" db="EMBL/GenBank/DDBJ databases">
        <title>Comparative Genomics Analysis of the Genus Qipengyuania Reveals Extensive Genetic Diversity and Metabolic Versatility, Including the Description of Fifteen Novel Species.</title>
        <authorList>
            <person name="Liu Y."/>
        </authorList>
    </citation>
    <scope>NUCLEOTIDE SEQUENCE [LARGE SCALE GENOMIC DNA]</scope>
    <source>
        <strain evidence="3 4">YG27</strain>
    </source>
</reference>
<feature type="chain" id="PRO_5045051475" evidence="1">
    <location>
        <begin position="26"/>
        <end position="245"/>
    </location>
</feature>
<dbReference type="PANTHER" id="PTHR39200:SF1">
    <property type="entry name" value="AUTO-TRANSPORTER ADHESIN HEAD GIN DOMAIN-CONTAINING PROTEIN-RELATED"/>
    <property type="match status" value="1"/>
</dbReference>
<protein>
    <submittedName>
        <fullName evidence="3">DUF2807 domain-containing protein</fullName>
    </submittedName>
</protein>
<gene>
    <name evidence="3" type="ORF">K3181_07255</name>
</gene>
<dbReference type="Pfam" id="PF10988">
    <property type="entry name" value="DUF2807"/>
    <property type="match status" value="1"/>
</dbReference>
<dbReference type="Proteomes" id="UP000782554">
    <property type="component" value="Unassembled WGS sequence"/>
</dbReference>
<evidence type="ECO:0000313" key="4">
    <source>
        <dbReference type="Proteomes" id="UP000782554"/>
    </source>
</evidence>
<name>A0ABS7JUH5_9SPHN</name>
<comment type="caution">
    <text evidence="3">The sequence shown here is derived from an EMBL/GenBank/DDBJ whole genome shotgun (WGS) entry which is preliminary data.</text>
</comment>
<evidence type="ECO:0000313" key="3">
    <source>
        <dbReference type="EMBL" id="MBX7501234.1"/>
    </source>
</evidence>
<dbReference type="RefSeq" id="WP_221602307.1">
    <property type="nucleotide sequence ID" value="NZ_JAIGNU010000001.1"/>
</dbReference>
<keyword evidence="4" id="KW-1185">Reference proteome</keyword>
<evidence type="ECO:0000259" key="2">
    <source>
        <dbReference type="Pfam" id="PF10988"/>
    </source>
</evidence>
<proteinExistence type="predicted"/>
<dbReference type="Gene3D" id="2.160.20.120">
    <property type="match status" value="1"/>
</dbReference>
<keyword evidence="1" id="KW-0732">Signal</keyword>
<sequence length="245" mass="25241">MFRILAAASLGLATIVALPAGSALAHEKWRSKLDDGQPISQDWARTGRFDSVILAGADNVTVTRGDRWQIRASGSAEVLAELRFLVEDGKITVGRRHRHDRIEGTARIEIVAPAVEDVVLAGSGNLSVDAMNGSEIGATVAGSGTIEVNRVQASELKATIAGSGDLHIAGHADEGKITIAGSGDIDGRDLRVGRASVSIAGSGDARFRADGRVSASIVGSGGAVVTGTTDCSQTRMGSGRLTCSR</sequence>
<dbReference type="EMBL" id="JAIGNU010000001">
    <property type="protein sequence ID" value="MBX7501234.1"/>
    <property type="molecule type" value="Genomic_DNA"/>
</dbReference>
<evidence type="ECO:0000256" key="1">
    <source>
        <dbReference type="SAM" id="SignalP"/>
    </source>
</evidence>
<feature type="signal peptide" evidence="1">
    <location>
        <begin position="1"/>
        <end position="25"/>
    </location>
</feature>
<organism evidence="3 4">
    <name type="scientific">Qipengyuania mesophila</name>
    <dbReference type="NCBI Taxonomy" id="2867246"/>
    <lineage>
        <taxon>Bacteria</taxon>
        <taxon>Pseudomonadati</taxon>
        <taxon>Pseudomonadota</taxon>
        <taxon>Alphaproteobacteria</taxon>
        <taxon>Sphingomonadales</taxon>
        <taxon>Erythrobacteraceae</taxon>
        <taxon>Qipengyuania</taxon>
    </lineage>
</organism>
<dbReference type="PANTHER" id="PTHR39200">
    <property type="entry name" value="HYPOTHETICAL EXPORTED PROTEIN"/>
    <property type="match status" value="1"/>
</dbReference>
<feature type="domain" description="Putative auto-transporter adhesin head GIN" evidence="2">
    <location>
        <begin position="48"/>
        <end position="228"/>
    </location>
</feature>